<dbReference type="InterPro" id="IPR045857">
    <property type="entry name" value="O16G_dom_2"/>
</dbReference>
<evidence type="ECO:0000313" key="5">
    <source>
        <dbReference type="EMBL" id="TCS67335.1"/>
    </source>
</evidence>
<name>A0A4R3JPP0_9RHOB</name>
<evidence type="ECO:0000256" key="1">
    <source>
        <dbReference type="ARBA" id="ARBA00008061"/>
    </source>
</evidence>
<dbReference type="SUPFAM" id="SSF51445">
    <property type="entry name" value="(Trans)glycosidases"/>
    <property type="match status" value="1"/>
</dbReference>
<dbReference type="InterPro" id="IPR013780">
    <property type="entry name" value="Glyco_hydro_b"/>
</dbReference>
<dbReference type="PANTHER" id="PTHR10357:SF179">
    <property type="entry name" value="NEUTRAL AND BASIC AMINO ACID TRANSPORT PROTEIN RBAT"/>
    <property type="match status" value="1"/>
</dbReference>
<dbReference type="PANTHER" id="PTHR10357">
    <property type="entry name" value="ALPHA-AMYLASE FAMILY MEMBER"/>
    <property type="match status" value="1"/>
</dbReference>
<keyword evidence="3" id="KW-0326">Glycosidase</keyword>
<dbReference type="GO" id="GO:0004556">
    <property type="term" value="F:alpha-amylase activity"/>
    <property type="evidence" value="ECO:0007669"/>
    <property type="project" value="TreeGrafter"/>
</dbReference>
<dbReference type="SUPFAM" id="SSF51011">
    <property type="entry name" value="Glycosyl hydrolase domain"/>
    <property type="match status" value="1"/>
</dbReference>
<dbReference type="InterPro" id="IPR017853">
    <property type="entry name" value="GH"/>
</dbReference>
<dbReference type="FunFam" id="3.90.400.10:FF:000002">
    <property type="entry name" value="Sucrose isomerase"/>
    <property type="match status" value="1"/>
</dbReference>
<dbReference type="Gene3D" id="3.20.20.80">
    <property type="entry name" value="Glycosidases"/>
    <property type="match status" value="2"/>
</dbReference>
<dbReference type="EMBL" id="SLZU01000001">
    <property type="protein sequence ID" value="TCS67335.1"/>
    <property type="molecule type" value="Genomic_DNA"/>
</dbReference>
<reference evidence="5 6" key="1">
    <citation type="submission" date="2019-03" db="EMBL/GenBank/DDBJ databases">
        <title>Genomic Encyclopedia of Type Strains, Phase IV (KMG-IV): sequencing the most valuable type-strain genomes for metagenomic binning, comparative biology and taxonomic classification.</title>
        <authorList>
            <person name="Goeker M."/>
        </authorList>
    </citation>
    <scope>NUCLEOTIDE SEQUENCE [LARGE SCALE GENOMIC DNA]</scope>
    <source>
        <strain evidence="5 6">DSM 104836</strain>
    </source>
</reference>
<evidence type="ECO:0000256" key="2">
    <source>
        <dbReference type="ARBA" id="ARBA00022801"/>
    </source>
</evidence>
<comment type="caution">
    <text evidence="5">The sequence shown here is derived from an EMBL/GenBank/DDBJ whole genome shotgun (WGS) entry which is preliminary data.</text>
</comment>
<dbReference type="SMART" id="SM00642">
    <property type="entry name" value="Aamy"/>
    <property type="match status" value="1"/>
</dbReference>
<accession>A0A4R3JPP0</accession>
<dbReference type="Gene3D" id="2.60.40.1180">
    <property type="entry name" value="Golgi alpha-mannosidase II"/>
    <property type="match status" value="1"/>
</dbReference>
<organism evidence="5 6">
    <name type="scientific">Primorskyibacter sedentarius</name>
    <dbReference type="NCBI Taxonomy" id="745311"/>
    <lineage>
        <taxon>Bacteria</taxon>
        <taxon>Pseudomonadati</taxon>
        <taxon>Pseudomonadota</taxon>
        <taxon>Alphaproteobacteria</taxon>
        <taxon>Rhodobacterales</taxon>
        <taxon>Roseobacteraceae</taxon>
        <taxon>Primorskyibacter</taxon>
    </lineage>
</organism>
<dbReference type="Proteomes" id="UP000295696">
    <property type="component" value="Unassembled WGS sequence"/>
</dbReference>
<keyword evidence="6" id="KW-1185">Reference proteome</keyword>
<proteinExistence type="inferred from homology"/>
<dbReference type="AlphaFoldDB" id="A0A4R3JPP0"/>
<protein>
    <submittedName>
        <fullName evidence="5">Alpha-glucosidase</fullName>
    </submittedName>
</protein>
<sequence length="550" mass="61853">MPKRVGHQGEFVMSEWWRGAIVYQIYPRSYQDSTGDGVGDLPGITSRLDHIASLGADAIWLSPIFTSPMKDMGYDVSDYTDIDPLFGTLADFDALIARAHDLGLKVIIDQVISHSSDKHAWFAESRADRTNPKADWYVWADPKPDGTPPNNWPSVFGGPAWEWEPRRRQYYMHNFLIEQPDLNMHNPDVQDALLDTMRFWLERGVDGFRLDTVNYYFHDQELRDNPPNPDGHQEMATDTYGMQQHIYSKNRPENIAFLKRLRALTDEFDDRMMVGEVGDGGQTAIDIMADYTRGTDRLHMCYSFEMLGPTFTAAHFRRTIEGFQKGAPDGWPSWSFSNHDVPRHVTRWADHALDHDTLARQMAAMLFSFEGTIGIYQGEELGLPQAELEYHELTDPPGLRFWPENKGRDGCRTPMVWQAEAANGGFSTAKPWLPVKPPQQTRAVDVQEAQNDSVLHGYRQIIAWRKDSPALAHGKTQFIDLPEPILAFTRTAEGQTLTCVFNLSPKPQVLTTGGADLAGPSNASLVGATLTLPPNGHAWLTGAPDLALAD</sequence>
<dbReference type="CDD" id="cd11330">
    <property type="entry name" value="AmyAc_OligoGlu"/>
    <property type="match status" value="1"/>
</dbReference>
<evidence type="ECO:0000313" key="6">
    <source>
        <dbReference type="Proteomes" id="UP000295696"/>
    </source>
</evidence>
<dbReference type="Pfam" id="PF00128">
    <property type="entry name" value="Alpha-amylase"/>
    <property type="match status" value="1"/>
</dbReference>
<dbReference type="GO" id="GO:0009313">
    <property type="term" value="P:oligosaccharide catabolic process"/>
    <property type="evidence" value="ECO:0007669"/>
    <property type="project" value="TreeGrafter"/>
</dbReference>
<dbReference type="Gene3D" id="3.90.400.10">
    <property type="entry name" value="Oligo-1,6-glucosidase, Domain 2"/>
    <property type="match status" value="1"/>
</dbReference>
<evidence type="ECO:0000256" key="3">
    <source>
        <dbReference type="ARBA" id="ARBA00023295"/>
    </source>
</evidence>
<evidence type="ECO:0000259" key="4">
    <source>
        <dbReference type="SMART" id="SM00642"/>
    </source>
</evidence>
<dbReference type="InterPro" id="IPR006047">
    <property type="entry name" value="GH13_cat_dom"/>
</dbReference>
<keyword evidence="2" id="KW-0378">Hydrolase</keyword>
<feature type="domain" description="Glycosyl hydrolase family 13 catalytic" evidence="4">
    <location>
        <begin position="24"/>
        <end position="412"/>
    </location>
</feature>
<gene>
    <name evidence="5" type="ORF">EDD52_101431</name>
</gene>
<comment type="similarity">
    <text evidence="1">Belongs to the glycosyl hydrolase 13 family.</text>
</comment>